<proteinExistence type="predicted"/>
<organism evidence="1 2">
    <name type="scientific">Azorhizobium caulinodans (strain ATCC 43989 / DSM 5975 / JCM 20966 / LMG 6465 / NBRC 14845 / NCIMB 13405 / ORS 571)</name>
    <dbReference type="NCBI Taxonomy" id="438753"/>
    <lineage>
        <taxon>Bacteria</taxon>
        <taxon>Pseudomonadati</taxon>
        <taxon>Pseudomonadota</taxon>
        <taxon>Alphaproteobacteria</taxon>
        <taxon>Hyphomicrobiales</taxon>
        <taxon>Xanthobacteraceae</taxon>
        <taxon>Azorhizobium</taxon>
    </lineage>
</organism>
<keyword evidence="2" id="KW-1185">Reference proteome</keyword>
<dbReference type="Proteomes" id="UP000000270">
    <property type="component" value="Chromosome"/>
</dbReference>
<evidence type="ECO:0000313" key="2">
    <source>
        <dbReference type="Proteomes" id="UP000000270"/>
    </source>
</evidence>
<reference evidence="1 2" key="4">
    <citation type="journal article" date="2009" name="Appl. Environ. Microbiol.">
        <title>Comparative genome-wide transcriptional profiling of Azorhizobium caulinodans ORS571 grown under free-living and symbiotic conditions.</title>
        <authorList>
            <person name="Tsukada S."/>
            <person name="Aono T."/>
            <person name="Akiba N."/>
            <person name="Lee KB."/>
            <person name="Liu CT."/>
            <person name="Toyazaki H."/>
            <person name="Oyaizu H."/>
        </authorList>
    </citation>
    <scope>NUCLEOTIDE SEQUENCE [LARGE SCALE GENOMIC DNA]</scope>
    <source>
        <strain evidence="2">ATCC 43989 / DSM 5975 / JCM 20966 / LMG 6465 / NBRC 14845 / NCIMB 13405 / ORS 571</strain>
    </source>
</reference>
<reference evidence="1 2" key="1">
    <citation type="journal article" date="2007" name="Appl. Environ. Microbiol.">
        <title>Rhizobial factors required for stem nodule maturation and maintenance in Sesbania rostrata-Azorhizobium caulinodans ORS571 symbiosis.</title>
        <authorList>
            <person name="Suzuki S."/>
            <person name="Aono T."/>
            <person name="Lee KB."/>
            <person name="Suzuki T."/>
            <person name="Liu CT."/>
            <person name="Miwa H."/>
            <person name="Wakao S."/>
            <person name="Iki T."/>
            <person name="Oyaizu H."/>
        </authorList>
    </citation>
    <scope>NUCLEOTIDE SEQUENCE [LARGE SCALE GENOMIC DNA]</scope>
    <source>
        <strain evidence="2">ATCC 43989 / DSM 5975 / JCM 20966 / LMG 6465 / NBRC 14845 / NCIMB 13405 / ORS 571</strain>
    </source>
</reference>
<evidence type="ECO:0000313" key="1">
    <source>
        <dbReference type="EMBL" id="BAF90605.1"/>
    </source>
</evidence>
<dbReference type="eggNOG" id="ENOG502ZH9I">
    <property type="taxonomic scope" value="Bacteria"/>
</dbReference>
<protein>
    <submittedName>
        <fullName evidence="1">Uncharacterized protein</fullName>
    </submittedName>
</protein>
<dbReference type="HOGENOM" id="CLU_462070_0_0_5"/>
<sequence length="590" mass="66609">MRGEWHMSMELHVFFRGALPARAAVNAMFRELTFPVSLSGRGTLEGHRGFLPMKLRREETGVEFDVFDDQEMIAQFAGEVDPGFDRSASFRWGGDEDEMLAALCTAAALAKLLGAVVLDEEEDRPFPADRAVEMARRSLDVVQARRDAEKAKGRVPGTRPADIKRYVKPLLALRPDLTVADRALVIRPVRHVLRGAFFDRTGDPYSFSVSRILVPLYDAHFDIFLRDRVRGAGRDVWEQHFQMLLLDHLAEHVFAPAGQVRTLSAVAERLAGTFRRQGGDNALFKAPVRAFILAGAPERAEAYLDDLARDNADRPHMLRAIQELRSELDRDIAELCAEAHAREAEMVVALKLQSVWEPSPFPVEEPKASHARRCDEAPFSIRPWVQTPEGLFADEPVETNTPSFSHGRLVRAGRNMLLLPLTREEAERRHHAREDYLLTVRPMEKGRLTVHYLGKRPKSPHDPRDPDFLPPLSIWLSLDVPGWHVKARLYGDLDRQGWLGDLNVEISPQGSSQEAWCAGLRSRPSAWEITDRREGEPARRTEIPMTEAEMAPYLEATFAFGDYWALLHHVDAFTRMAGYGPLPGLPERPA</sequence>
<reference evidence="1 2" key="6">
    <citation type="journal article" date="2011" name="Appl. Environ. Microbiol.">
        <title>Involvement of the azorhizobial chromosome partition gene (parA) in the onset of bacteroid differentiation during Sesbania rostrata stem nodule development.</title>
        <authorList>
            <person name="Liu CT."/>
            <person name="Lee KB."/>
            <person name="Wang YS."/>
            <person name="Peng MH."/>
            <person name="Lee KT."/>
            <person name="Suzuki S."/>
            <person name="Suzuki T."/>
            <person name="Oyaizu H."/>
        </authorList>
    </citation>
    <scope>NUCLEOTIDE SEQUENCE [LARGE SCALE GENOMIC DNA]</scope>
    <source>
        <strain evidence="2">ATCC 43989 / DSM 5975 / JCM 20966 / LMG 6465 / NBRC 14845 / NCIMB 13405 / ORS 571</strain>
    </source>
</reference>
<accession>A8HZN9</accession>
<reference evidence="2" key="2">
    <citation type="submission" date="2007-04" db="EMBL/GenBank/DDBJ databases">
        <title>Complete genome sequence of the nitrogen-fixing bacterium Azorhizobium caulinodans ORS571.</title>
        <authorList>
            <person name="Lee K.B."/>
            <person name="Backer P.D."/>
            <person name="Aono T."/>
            <person name="Liu C.T."/>
            <person name="Suzuki S."/>
            <person name="Suzuki T."/>
            <person name="Kaneko T."/>
            <person name="Yamada M."/>
            <person name="Tabata S."/>
            <person name="Kupfer D.M."/>
            <person name="Najar F.Z."/>
            <person name="Wiley G.B."/>
            <person name="Roe B."/>
            <person name="Binnewies T."/>
            <person name="Ussery D."/>
            <person name="Vereecke D."/>
            <person name="Gevers D."/>
            <person name="Holsters M."/>
            <person name="Oyaizu H."/>
        </authorList>
    </citation>
    <scope>NUCLEOTIDE SEQUENCE [LARGE SCALE GENOMIC DNA]</scope>
    <source>
        <strain evidence="2">ATCC 43989 / DSM 5975 / JCM 20966 / LMG 6465 / NBRC 14845 / NCIMB 13405 / ORS 571</strain>
    </source>
</reference>
<gene>
    <name evidence="1" type="ordered locus">AZC_4607</name>
</gene>
<dbReference type="AlphaFoldDB" id="A8HZN9"/>
<name>A8HZN9_AZOC5</name>
<dbReference type="KEGG" id="azc:AZC_4607"/>
<reference evidence="1 2" key="5">
    <citation type="journal article" date="2010" name="Appl. Environ. Microbiol.">
        <title>phrR-like gene praR of Azorhizobium caulinodans ORS571 is essential for symbiosis with Sesbania rostrata and is involved in expression of reb genes.</title>
        <authorList>
            <person name="Akiba N."/>
            <person name="Aono T."/>
            <person name="Toyazaki H."/>
            <person name="Sato S."/>
            <person name="Oyaizu H."/>
        </authorList>
    </citation>
    <scope>NUCLEOTIDE SEQUENCE [LARGE SCALE GENOMIC DNA]</scope>
    <source>
        <strain evidence="2">ATCC 43989 / DSM 5975 / JCM 20966 / LMG 6465 / NBRC 14845 / NCIMB 13405 / ORS 571</strain>
    </source>
</reference>
<dbReference type="EMBL" id="AP009384">
    <property type="protein sequence ID" value="BAF90605.1"/>
    <property type="molecule type" value="Genomic_DNA"/>
</dbReference>
<reference evidence="1 2" key="3">
    <citation type="journal article" date="2008" name="BMC Genomics">
        <title>The genome of the versatile nitrogen fixer Azorhizobium caulinodans ORS571.</title>
        <authorList>
            <person name="Lee KB."/>
            <person name="Backer P.D."/>
            <person name="Aono T."/>
            <person name="Liu CT."/>
            <person name="Suzuki S."/>
            <person name="Suzuki T."/>
            <person name="Kaneko T."/>
            <person name="Yamada M."/>
            <person name="Tabata S."/>
            <person name="Kupfer D.M."/>
            <person name="Najar F.Z."/>
            <person name="Wiley G.B."/>
            <person name="Roe B."/>
            <person name="Binnewies T.T."/>
            <person name="Ussery D.W."/>
            <person name="D'Haeze W."/>
            <person name="Herder J.D."/>
            <person name="Gevers D."/>
            <person name="Vereecke D."/>
            <person name="Holsters M."/>
            <person name="Oyaizu H."/>
        </authorList>
    </citation>
    <scope>NUCLEOTIDE SEQUENCE [LARGE SCALE GENOMIC DNA]</scope>
    <source>
        <strain evidence="2">ATCC 43989 / DSM 5975 / JCM 20966 / LMG 6465 / NBRC 14845 / NCIMB 13405 / ORS 571</strain>
    </source>
</reference>